<sequence>MNAGWAEITLAVLIVLLILGLSASRYARRLDRLHRKVLASRMALDAQLVRRALSAARMAHAGYFDPVTAVLVLECTDEVISSSGTIDPDQLGPDIPQRLAHPGDGPSREAVATGLEETGFTQRRIEAESDLSLTLREALSDAGEVAALDRCPDSSGDLQSLASYWYRSQLARRFHNESVAQVQQVRARLVVRALHLAGHAPLPQSVDLDDAWPKNLRSPDGASTV</sequence>
<dbReference type="Proteomes" id="UP000316181">
    <property type="component" value="Unassembled WGS sequence"/>
</dbReference>
<organism evidence="1 2">
    <name type="scientific">Rarobacter incanus</name>
    <dbReference type="NCBI Taxonomy" id="153494"/>
    <lineage>
        <taxon>Bacteria</taxon>
        <taxon>Bacillati</taxon>
        <taxon>Actinomycetota</taxon>
        <taxon>Actinomycetes</taxon>
        <taxon>Micrococcales</taxon>
        <taxon>Rarobacteraceae</taxon>
        <taxon>Rarobacter</taxon>
    </lineage>
</organism>
<gene>
    <name evidence="1" type="ORF">FB389_0529</name>
</gene>
<reference evidence="1 2" key="1">
    <citation type="submission" date="2019-06" db="EMBL/GenBank/DDBJ databases">
        <title>Sequencing the genomes of 1000 actinobacteria strains.</title>
        <authorList>
            <person name="Klenk H.-P."/>
        </authorList>
    </citation>
    <scope>NUCLEOTIDE SEQUENCE [LARGE SCALE GENOMIC DNA]</scope>
    <source>
        <strain evidence="1 2">DSM 10596</strain>
    </source>
</reference>
<comment type="caution">
    <text evidence="1">The sequence shown here is derived from an EMBL/GenBank/DDBJ whole genome shotgun (WGS) entry which is preliminary data.</text>
</comment>
<protein>
    <submittedName>
        <fullName evidence="1">Uncharacterized protein</fullName>
    </submittedName>
</protein>
<dbReference type="AlphaFoldDB" id="A0A542SNQ2"/>
<dbReference type="EMBL" id="VFNV01000001">
    <property type="protein sequence ID" value="TQK75887.1"/>
    <property type="molecule type" value="Genomic_DNA"/>
</dbReference>
<proteinExistence type="predicted"/>
<dbReference type="OrthoDB" id="3214694at2"/>
<keyword evidence="2" id="KW-1185">Reference proteome</keyword>
<evidence type="ECO:0000313" key="1">
    <source>
        <dbReference type="EMBL" id="TQK75887.1"/>
    </source>
</evidence>
<name>A0A542SNQ2_9MICO</name>
<accession>A0A542SNQ2</accession>
<evidence type="ECO:0000313" key="2">
    <source>
        <dbReference type="Proteomes" id="UP000316181"/>
    </source>
</evidence>
<dbReference type="RefSeq" id="WP_142111226.1">
    <property type="nucleotide sequence ID" value="NZ_BAAATB010000008.1"/>
</dbReference>